<accession>A0A9D1HX23</accession>
<feature type="domain" description="SecDF P1 head subdomain" evidence="16">
    <location>
        <begin position="130"/>
        <end position="245"/>
    </location>
</feature>
<dbReference type="InterPro" id="IPR054384">
    <property type="entry name" value="SecDF_P1_head"/>
</dbReference>
<evidence type="ECO:0000256" key="1">
    <source>
        <dbReference type="ARBA" id="ARBA00004651"/>
    </source>
</evidence>
<keyword evidence="4 12" id="KW-0812">Transmembrane</keyword>
<evidence type="ECO:0000259" key="14">
    <source>
        <dbReference type="Pfam" id="PF02355"/>
    </source>
</evidence>
<comment type="subunit">
    <text evidence="13">Forms a complex with SecD. Part of the essential Sec protein translocation apparatus which comprises SecA, SecYEG and auxiliary proteins SecDF. Other proteins may also be involved.</text>
</comment>
<evidence type="ECO:0000256" key="6">
    <source>
        <dbReference type="ARBA" id="ARBA00022989"/>
    </source>
</evidence>
<dbReference type="GO" id="GO:0006605">
    <property type="term" value="P:protein targeting"/>
    <property type="evidence" value="ECO:0007669"/>
    <property type="project" value="UniProtKB-UniRule"/>
</dbReference>
<feature type="transmembrane region" description="Helical" evidence="12">
    <location>
        <begin position="601"/>
        <end position="622"/>
    </location>
</feature>
<comment type="similarity">
    <text evidence="11">In the N-terminal section; belongs to the SecD/SecF family. SecD subfamily.</text>
</comment>
<dbReference type="InterPro" id="IPR022646">
    <property type="entry name" value="SecD/SecF_CS"/>
</dbReference>
<dbReference type="GO" id="GO:0065002">
    <property type="term" value="P:intracellular protein transmembrane transport"/>
    <property type="evidence" value="ECO:0007669"/>
    <property type="project" value="UniProtKB-UniRule"/>
</dbReference>
<dbReference type="InterPro" id="IPR005665">
    <property type="entry name" value="SecF_bac"/>
</dbReference>
<keyword evidence="8 12" id="KW-0472">Membrane</keyword>
<feature type="domain" description="Protein export membrane protein SecD/SecF C-terminal" evidence="14">
    <location>
        <begin position="558"/>
        <end position="738"/>
    </location>
</feature>
<sequence>MKAKEKTKKKQKKSIVKPLLGVLVVAIVVGCAMIPLMQNLNFGLDLQGGFEVLYKVESIDGKKVTSDMMKSTYKTIEKRIDVLGVTEPSIVVEGDDRIRVQLAGVTDPEEARNLISQAANLTFRDTSDNLIMSSDVLKSGGAKVSQDSYGKPAVALSVADNSKFYRATKKVSEMSDNRLVIWLDFDPETDSFQTEQANCGSLSNSKCLSVATVSQGFSSDVIIQGNFTEQEVNSLVELINSGSLPTKLTEVSSKTVVASFGADSLSKTFVAGVVGVAGIVLLMCALYRFSGFIASIGLLFYTAITFLVFWLIGGVLTLPGIAALVIGIGMAVDATVISFSRIKDELYNGTKLNMAFKLGNKNSFMTIFDSNITTLISAIILFIFGESSVKGFATMLIISTIVTMVVMVFITRYLVGLFVKTGYFNDKLRAFIGIREEEVPKIEKKEKRVHEDWKNVDFVNKRKWFFLASSLMIIIGIVSLGVNGLHLGIDFKGGSSITVQSSQNLTEKALAKDIESLGYEVIETDQINDETYSIKIEDSLSRKQVLETENYFKDKYEATTDIGVVSNIVKQELVKNAIISVILASIAIVIYVSLRFTFKFAIAAIIALFHDVFMIFTVFSLFQIEVSSIFIAAVLSIIGYSINDTIVTFDRIRENIHTKFKNKLKTKEDLCEVVNISLRETLNRSLVTTFTTLIPVVSLILLGSHEIITFNLALFVGFVVGVYSSIFIASQLWIEFSKRNIGKANQKRWYEEESDEVEELTVKGINA</sequence>
<feature type="transmembrane region" description="Helical" evidence="12">
    <location>
        <begin position="686"/>
        <end position="704"/>
    </location>
</feature>
<dbReference type="NCBIfam" id="TIGR01129">
    <property type="entry name" value="secD"/>
    <property type="match status" value="1"/>
</dbReference>
<feature type="transmembrane region" description="Helical" evidence="12">
    <location>
        <begin position="292"/>
        <end position="312"/>
    </location>
</feature>
<dbReference type="PANTHER" id="PTHR30081">
    <property type="entry name" value="PROTEIN-EXPORT MEMBRANE PROTEIN SEC"/>
    <property type="match status" value="1"/>
</dbReference>
<dbReference type="InterPro" id="IPR048634">
    <property type="entry name" value="SecD_SecF_C"/>
</dbReference>
<dbReference type="InterPro" id="IPR022813">
    <property type="entry name" value="SecD/SecF_arch_bac"/>
</dbReference>
<dbReference type="EMBL" id="DVML01000027">
    <property type="protein sequence ID" value="HIU22915.1"/>
    <property type="molecule type" value="Genomic_DNA"/>
</dbReference>
<evidence type="ECO:0000256" key="7">
    <source>
        <dbReference type="ARBA" id="ARBA00023010"/>
    </source>
</evidence>
<comment type="similarity">
    <text evidence="10">In the C-terminal section; belongs to the SecD/SecF family. SecF subfamily.</text>
</comment>
<feature type="transmembrane region" description="Helical" evidence="12">
    <location>
        <begin position="269"/>
        <end position="287"/>
    </location>
</feature>
<comment type="function">
    <text evidence="9 12">Part of the Sec protein translocase complex. Interacts with the SecYEG preprotein conducting channel. SecDF uses the proton motive force (PMF) to complete protein translocation after the ATP-dependent function of SecA.</text>
</comment>
<keyword evidence="2 12" id="KW-0813">Transport</keyword>
<dbReference type="Proteomes" id="UP000824087">
    <property type="component" value="Unassembled WGS sequence"/>
</dbReference>
<feature type="transmembrane region" description="Helical" evidence="12">
    <location>
        <begin position="710"/>
        <end position="734"/>
    </location>
</feature>
<dbReference type="PROSITE" id="PS51257">
    <property type="entry name" value="PROKAR_LIPOPROTEIN"/>
    <property type="match status" value="1"/>
</dbReference>
<dbReference type="GO" id="GO:0005886">
    <property type="term" value="C:plasma membrane"/>
    <property type="evidence" value="ECO:0007669"/>
    <property type="project" value="UniProtKB-SubCell"/>
</dbReference>
<evidence type="ECO:0000256" key="13">
    <source>
        <dbReference type="HAMAP-Rule" id="MF_01464"/>
    </source>
</evidence>
<dbReference type="HAMAP" id="MF_01464_B">
    <property type="entry name" value="SecF_B"/>
    <property type="match status" value="1"/>
</dbReference>
<evidence type="ECO:0000259" key="16">
    <source>
        <dbReference type="Pfam" id="PF22599"/>
    </source>
</evidence>
<dbReference type="FunFam" id="1.20.1640.10:FF:000024">
    <property type="entry name" value="Multifunctional fusion protein"/>
    <property type="match status" value="1"/>
</dbReference>
<feature type="domain" description="Protein translocase subunit SecDF P1" evidence="15">
    <location>
        <begin position="69"/>
        <end position="127"/>
    </location>
</feature>
<dbReference type="InterPro" id="IPR005791">
    <property type="entry name" value="SecD"/>
</dbReference>
<evidence type="ECO:0000256" key="8">
    <source>
        <dbReference type="ARBA" id="ARBA00023136"/>
    </source>
</evidence>
<evidence type="ECO:0000313" key="18">
    <source>
        <dbReference type="Proteomes" id="UP000824087"/>
    </source>
</evidence>
<dbReference type="Gene3D" id="3.30.70.3220">
    <property type="match status" value="1"/>
</dbReference>
<reference evidence="17" key="1">
    <citation type="submission" date="2020-10" db="EMBL/GenBank/DDBJ databases">
        <authorList>
            <person name="Gilroy R."/>
        </authorList>
    </citation>
    <scope>NUCLEOTIDE SEQUENCE</scope>
    <source>
        <strain evidence="17">CHK197-8231</strain>
    </source>
</reference>
<evidence type="ECO:0000256" key="9">
    <source>
        <dbReference type="ARBA" id="ARBA00059018"/>
    </source>
</evidence>
<comment type="subunit">
    <text evidence="12">Forms a complex with SecF. Part of the essential Sec protein translocation apparatus which comprises SecA, SecYEG and auxiliary proteins SecDF. Other proteins may also be involved.</text>
</comment>
<proteinExistence type="inferred from homology"/>
<feature type="transmembrane region" description="Helical" evidence="12">
    <location>
        <begin position="628"/>
        <end position="649"/>
    </location>
</feature>
<dbReference type="Pfam" id="PF21760">
    <property type="entry name" value="SecD_1st"/>
    <property type="match status" value="1"/>
</dbReference>
<feature type="transmembrane region" description="Helical" evidence="12">
    <location>
        <begin position="577"/>
        <end position="594"/>
    </location>
</feature>
<comment type="similarity">
    <text evidence="12">Belongs to the SecD/SecF family. SecD subfamily.</text>
</comment>
<dbReference type="InterPro" id="IPR022645">
    <property type="entry name" value="SecD/SecF_bac"/>
</dbReference>
<comment type="caution">
    <text evidence="12">Lacks conserved residue(s) required for the propagation of feature annotation.</text>
</comment>
<dbReference type="Gene3D" id="1.20.1640.10">
    <property type="entry name" value="Multidrug efflux transporter AcrB transmembrane domain"/>
    <property type="match status" value="2"/>
</dbReference>
<dbReference type="GO" id="GO:0015450">
    <property type="term" value="F:protein-transporting ATPase activity"/>
    <property type="evidence" value="ECO:0007669"/>
    <property type="project" value="InterPro"/>
</dbReference>
<dbReference type="SUPFAM" id="SSF82866">
    <property type="entry name" value="Multidrug efflux transporter AcrB transmembrane domain"/>
    <property type="match status" value="2"/>
</dbReference>
<feature type="domain" description="Protein export membrane protein SecD/SecF C-terminal" evidence="14">
    <location>
        <begin position="247"/>
        <end position="415"/>
    </location>
</feature>
<comment type="subcellular location">
    <subcellularLocation>
        <location evidence="1 12">Cell membrane</location>
        <topology evidence="1 12">Multi-pass membrane protein</topology>
    </subcellularLocation>
</comment>
<feature type="transmembrane region" description="Helical" evidence="12">
    <location>
        <begin position="20"/>
        <end position="37"/>
    </location>
</feature>
<evidence type="ECO:0000256" key="11">
    <source>
        <dbReference type="ARBA" id="ARBA00061053"/>
    </source>
</evidence>
<dbReference type="PANTHER" id="PTHR30081:SF1">
    <property type="entry name" value="PROTEIN TRANSLOCASE SUBUNIT SECD"/>
    <property type="match status" value="1"/>
</dbReference>
<dbReference type="Pfam" id="PF07549">
    <property type="entry name" value="Sec_GG"/>
    <property type="match status" value="1"/>
</dbReference>
<dbReference type="PRINTS" id="PR01755">
    <property type="entry name" value="SECFTRNLCASE"/>
</dbReference>
<feature type="transmembrane region" description="Helical" evidence="12">
    <location>
        <begin position="363"/>
        <end position="384"/>
    </location>
</feature>
<dbReference type="GO" id="GO:0043952">
    <property type="term" value="P:protein transport by the Sec complex"/>
    <property type="evidence" value="ECO:0007669"/>
    <property type="project" value="UniProtKB-UniRule"/>
</dbReference>
<evidence type="ECO:0000256" key="3">
    <source>
        <dbReference type="ARBA" id="ARBA00022475"/>
    </source>
</evidence>
<reference evidence="17" key="2">
    <citation type="journal article" date="2021" name="PeerJ">
        <title>Extensive microbial diversity within the chicken gut microbiome revealed by metagenomics and culture.</title>
        <authorList>
            <person name="Gilroy R."/>
            <person name="Ravi A."/>
            <person name="Getino M."/>
            <person name="Pursley I."/>
            <person name="Horton D.L."/>
            <person name="Alikhan N.F."/>
            <person name="Baker D."/>
            <person name="Gharbi K."/>
            <person name="Hall N."/>
            <person name="Watson M."/>
            <person name="Adriaenssens E.M."/>
            <person name="Foster-Nyarko E."/>
            <person name="Jarju S."/>
            <person name="Secka A."/>
            <person name="Antonio M."/>
            <person name="Oren A."/>
            <person name="Chaudhuri R.R."/>
            <person name="La Ragione R."/>
            <person name="Hildebrand F."/>
            <person name="Pallen M.J."/>
        </authorList>
    </citation>
    <scope>NUCLEOTIDE SEQUENCE</scope>
    <source>
        <strain evidence="17">CHK197-8231</strain>
    </source>
</reference>
<evidence type="ECO:0000256" key="4">
    <source>
        <dbReference type="ARBA" id="ARBA00022692"/>
    </source>
</evidence>
<comment type="caution">
    <text evidence="17">The sequence shown here is derived from an EMBL/GenBank/DDBJ whole genome shotgun (WGS) entry which is preliminary data.</text>
</comment>
<keyword evidence="7 12" id="KW-0811">Translocation</keyword>
<evidence type="ECO:0000256" key="2">
    <source>
        <dbReference type="ARBA" id="ARBA00022448"/>
    </source>
</evidence>
<dbReference type="InterPro" id="IPR055344">
    <property type="entry name" value="SecD_SecF_C_bact"/>
</dbReference>
<evidence type="ECO:0000259" key="15">
    <source>
        <dbReference type="Pfam" id="PF21760"/>
    </source>
</evidence>
<dbReference type="AlphaFoldDB" id="A0A9D1HX23"/>
<feature type="transmembrane region" description="Helical" evidence="12">
    <location>
        <begin position="396"/>
        <end position="419"/>
    </location>
</feature>
<name>A0A9D1HX23_9BACT</name>
<dbReference type="Pfam" id="PF02355">
    <property type="entry name" value="SecD_SecF_C"/>
    <property type="match status" value="2"/>
</dbReference>
<keyword evidence="6 12" id="KW-1133">Transmembrane helix</keyword>
<organism evidence="17 18">
    <name type="scientific">Candidatus Fimihabitans intestinipullorum</name>
    <dbReference type="NCBI Taxonomy" id="2840820"/>
    <lineage>
        <taxon>Bacteria</taxon>
        <taxon>Bacillati</taxon>
        <taxon>Mycoplasmatota</taxon>
        <taxon>Mycoplasmatota incertae sedis</taxon>
        <taxon>Candidatus Fimihabitans</taxon>
    </lineage>
</organism>
<feature type="transmembrane region" description="Helical" evidence="12">
    <location>
        <begin position="318"/>
        <end position="342"/>
    </location>
</feature>
<evidence type="ECO:0000256" key="10">
    <source>
        <dbReference type="ARBA" id="ARBA00060856"/>
    </source>
</evidence>
<gene>
    <name evidence="13 17" type="primary">secF</name>
    <name evidence="12" type="synonym">secD</name>
    <name evidence="17" type="ORF">IAD49_04980</name>
</gene>
<dbReference type="HAMAP" id="MF_01463_B">
    <property type="entry name" value="SecD_B"/>
    <property type="match status" value="1"/>
</dbReference>
<dbReference type="InterPro" id="IPR048631">
    <property type="entry name" value="SecD_1st"/>
</dbReference>
<dbReference type="NCBIfam" id="TIGR00916">
    <property type="entry name" value="2A0604s01"/>
    <property type="match status" value="2"/>
</dbReference>
<evidence type="ECO:0000256" key="12">
    <source>
        <dbReference type="HAMAP-Rule" id="MF_01463"/>
    </source>
</evidence>
<protein>
    <recommendedName>
        <fullName evidence="12 13">Multifunctional fusion protein</fullName>
    </recommendedName>
    <domain>
        <recommendedName>
            <fullName evidence="12">Protein translocase subunit SecD</fullName>
        </recommendedName>
    </domain>
    <domain>
        <recommendedName>
            <fullName evidence="13">Protein-export membrane protein SecF</fullName>
        </recommendedName>
    </domain>
</protein>
<evidence type="ECO:0000256" key="5">
    <source>
        <dbReference type="ARBA" id="ARBA00022927"/>
    </source>
</evidence>
<dbReference type="NCBIfam" id="TIGR00966">
    <property type="entry name" value="transloc_SecF"/>
    <property type="match status" value="1"/>
</dbReference>
<evidence type="ECO:0000313" key="17">
    <source>
        <dbReference type="EMBL" id="HIU22915.1"/>
    </source>
</evidence>
<comment type="similarity">
    <text evidence="13">Belongs to the SecD/SecF family. SecF subfamily.</text>
</comment>
<feature type="transmembrane region" description="Helical" evidence="12">
    <location>
        <begin position="464"/>
        <end position="482"/>
    </location>
</feature>
<keyword evidence="5 12" id="KW-0653">Protein transport</keyword>
<keyword evidence="3 12" id="KW-1003">Cell membrane</keyword>
<dbReference type="Pfam" id="PF22599">
    <property type="entry name" value="SecDF_P1_head"/>
    <property type="match status" value="1"/>
</dbReference>